<sequence>MRQRVGAPGQGSAHKMAAAVTFCRLLGRSGKAALSLPRGVRCLAVRTSPTGEKITHTGQVYDDKDYRKIRFVGRQKEVSKRSSKREVGFHKTFIEPTRSKLVYRLKFSNREPPRSSGILHFFEMSTCLHLFCFVFL</sequence>
<dbReference type="GO" id="GO:0006120">
    <property type="term" value="P:mitochondrial electron transport, NADH to ubiquinone"/>
    <property type="evidence" value="ECO:0007669"/>
    <property type="project" value="TreeGrafter"/>
</dbReference>
<dbReference type="GO" id="GO:0005739">
    <property type="term" value="C:mitochondrion"/>
    <property type="evidence" value="ECO:0007669"/>
    <property type="project" value="GOC"/>
</dbReference>
<name>A0A452RFP7_URSAM</name>
<dbReference type="GeneTree" id="ENSGT00940000168340"/>
<reference evidence="1" key="2">
    <citation type="submission" date="2025-08" db="UniProtKB">
        <authorList>
            <consortium name="Ensembl"/>
        </authorList>
    </citation>
    <scope>IDENTIFICATION</scope>
</reference>
<dbReference type="Proteomes" id="UP000291022">
    <property type="component" value="Unassembled WGS sequence"/>
</dbReference>
<evidence type="ECO:0000313" key="2">
    <source>
        <dbReference type="Proteomes" id="UP000291022"/>
    </source>
</evidence>
<evidence type="ECO:0000313" key="1">
    <source>
        <dbReference type="Ensembl" id="ENSUAMP00000017600.1"/>
    </source>
</evidence>
<reference evidence="1" key="3">
    <citation type="submission" date="2025-09" db="UniProtKB">
        <authorList>
            <consortium name="Ensembl"/>
        </authorList>
    </citation>
    <scope>IDENTIFICATION</scope>
</reference>
<dbReference type="Ensembl" id="ENSUAMT00000019695.1">
    <property type="protein sequence ID" value="ENSUAMP00000017600.1"/>
    <property type="gene ID" value="ENSUAMG00000013955.1"/>
</dbReference>
<dbReference type="PANTHER" id="PTHR13156:SF0">
    <property type="entry name" value="NADH DEHYDROGENASE [UBIQUINONE] IRON-SULFUR PROTEIN 6, MITOCHONDRIAL"/>
    <property type="match status" value="1"/>
</dbReference>
<dbReference type="STRING" id="9643.ENSUAMP00000017600"/>
<dbReference type="PANTHER" id="PTHR13156">
    <property type="entry name" value="NADH-UBIQUINONE OXIDOREDUCTASE 13 KD-A SUBUNIT"/>
    <property type="match status" value="1"/>
</dbReference>
<organism evidence="1 2">
    <name type="scientific">Ursus americanus</name>
    <name type="common">American black bear</name>
    <name type="synonym">Euarctos americanus</name>
    <dbReference type="NCBI Taxonomy" id="9643"/>
    <lineage>
        <taxon>Eukaryota</taxon>
        <taxon>Metazoa</taxon>
        <taxon>Chordata</taxon>
        <taxon>Craniata</taxon>
        <taxon>Vertebrata</taxon>
        <taxon>Euteleostomi</taxon>
        <taxon>Mammalia</taxon>
        <taxon>Eutheria</taxon>
        <taxon>Laurasiatheria</taxon>
        <taxon>Carnivora</taxon>
        <taxon>Caniformia</taxon>
        <taxon>Ursidae</taxon>
        <taxon>Ursus</taxon>
    </lineage>
</organism>
<dbReference type="AlphaFoldDB" id="A0A452RFP7"/>
<protein>
    <submittedName>
        <fullName evidence="1">Uncharacterized protein</fullName>
    </submittedName>
</protein>
<keyword evidence="2" id="KW-1185">Reference proteome</keyword>
<accession>A0A452RFP7</accession>
<proteinExistence type="predicted"/>
<reference evidence="2" key="1">
    <citation type="submission" date="2016-06" db="EMBL/GenBank/DDBJ databases">
        <title>De novo assembly and RNA-Seq shows season-dependent expression and editing in black bear kidneys.</title>
        <authorList>
            <person name="Korstanje R."/>
            <person name="Srivastava A."/>
            <person name="Sarsani V.K."/>
            <person name="Sheehan S.M."/>
            <person name="Seger R.L."/>
            <person name="Barter M.E."/>
            <person name="Lindqvist C."/>
            <person name="Brody L.C."/>
            <person name="Mullikin J.C."/>
        </authorList>
    </citation>
    <scope>NUCLEOTIDE SEQUENCE [LARGE SCALE GENOMIC DNA]</scope>
</reference>